<feature type="compositionally biased region" description="Polar residues" evidence="1">
    <location>
        <begin position="35"/>
        <end position="50"/>
    </location>
</feature>
<accession>A0A0B7C5A4</accession>
<evidence type="ECO:0000313" key="2">
    <source>
        <dbReference type="EMBL" id="CEK99806.1"/>
    </source>
</evidence>
<evidence type="ECO:0000256" key="1">
    <source>
        <dbReference type="SAM" id="MobiDB-lite"/>
    </source>
</evidence>
<dbReference type="AlphaFoldDB" id="A0A0B7C5A4"/>
<name>A0A0B7C5A4_9EUPU</name>
<protein>
    <submittedName>
        <fullName evidence="2">Uncharacterized protein</fullName>
    </submittedName>
</protein>
<dbReference type="EMBL" id="HACG01052935">
    <property type="protein sequence ID" value="CEK99806.1"/>
    <property type="molecule type" value="Transcribed_RNA"/>
</dbReference>
<gene>
    <name evidence="2" type="primary">ORF222176</name>
</gene>
<feature type="non-terminal residue" evidence="2">
    <location>
        <position position="80"/>
    </location>
</feature>
<feature type="non-terminal residue" evidence="2">
    <location>
        <position position="1"/>
    </location>
</feature>
<proteinExistence type="predicted"/>
<organism evidence="2">
    <name type="scientific">Arion vulgaris</name>
    <dbReference type="NCBI Taxonomy" id="1028688"/>
    <lineage>
        <taxon>Eukaryota</taxon>
        <taxon>Metazoa</taxon>
        <taxon>Spiralia</taxon>
        <taxon>Lophotrochozoa</taxon>
        <taxon>Mollusca</taxon>
        <taxon>Gastropoda</taxon>
        <taxon>Heterobranchia</taxon>
        <taxon>Euthyneura</taxon>
        <taxon>Panpulmonata</taxon>
        <taxon>Eupulmonata</taxon>
        <taxon>Stylommatophora</taxon>
        <taxon>Helicina</taxon>
        <taxon>Arionoidea</taxon>
        <taxon>Arionidae</taxon>
        <taxon>Arion</taxon>
    </lineage>
</organism>
<sequence length="80" mass="8442">DDPHVTPGSIQLQRSLSVNRVHDDSLNHLDGHKLGSNSWGASLKSDNSLGLSHLGNHPPPGMAISKGVGGQQWSSGNINR</sequence>
<feature type="compositionally biased region" description="Polar residues" evidence="1">
    <location>
        <begin position="71"/>
        <end position="80"/>
    </location>
</feature>
<reference evidence="2" key="1">
    <citation type="submission" date="2014-12" db="EMBL/GenBank/DDBJ databases">
        <title>Insight into the proteome of Arion vulgaris.</title>
        <authorList>
            <person name="Aradska J."/>
            <person name="Bulat T."/>
            <person name="Smidak R."/>
            <person name="Sarate P."/>
            <person name="Gangsoo J."/>
            <person name="Sialana F."/>
            <person name="Bilban M."/>
            <person name="Lubec G."/>
        </authorList>
    </citation>
    <scope>NUCLEOTIDE SEQUENCE</scope>
    <source>
        <tissue evidence="2">Skin</tissue>
    </source>
</reference>
<feature type="region of interest" description="Disordered" evidence="1">
    <location>
        <begin position="32"/>
        <end position="80"/>
    </location>
</feature>